<reference evidence="2" key="1">
    <citation type="submission" date="2023-10" db="EMBL/GenBank/DDBJ databases">
        <authorList>
            <person name="Chen Y."/>
            <person name="Shah S."/>
            <person name="Dougan E. K."/>
            <person name="Thang M."/>
            <person name="Chan C."/>
        </authorList>
    </citation>
    <scope>NUCLEOTIDE SEQUENCE [LARGE SCALE GENOMIC DNA]</scope>
</reference>
<protein>
    <submittedName>
        <fullName evidence="2">Uncharacterized protein</fullName>
    </submittedName>
</protein>
<evidence type="ECO:0000313" key="3">
    <source>
        <dbReference type="Proteomes" id="UP001189429"/>
    </source>
</evidence>
<dbReference type="EMBL" id="CAUYUJ010018590">
    <property type="protein sequence ID" value="CAK0884810.1"/>
    <property type="molecule type" value="Genomic_DNA"/>
</dbReference>
<gene>
    <name evidence="2" type="ORF">PCOR1329_LOCUS66603</name>
</gene>
<sequence>MALPSGHEPLRLGPLQIEFEDAAPRQRAHAGMPPELMQRQGMLPALMRRQGHPGMPSEHMMRFERVFPELAGAAPQRAREAQGAQGPTHHELPFSGHRAGPQLGARRSGMGVDLFHDLFPGPLVMVEEPGGLSSMGLRGIQEGPFGAPDPLIMDMLQHVPESFQNNMLPLIHSGANSSRRAPASCRADLVKHCGAARSQVHCLGEHREDVSQACRQDVGKSVPFVCSREITRFCSVLQQGILPCLSGRTDDVSGDCKDAVAATQEVITKANTLQSSVVDVRTGAKTVHTPSVAPAAATNKSTPPRGAQPASALALGRSPLPLDGVPAVPAALRAAGAVCALLVLVSQWRCRDHHAGCLAAGRCTRTR</sequence>
<evidence type="ECO:0000313" key="2">
    <source>
        <dbReference type="EMBL" id="CAK0884810.1"/>
    </source>
</evidence>
<keyword evidence="3" id="KW-1185">Reference proteome</keyword>
<feature type="region of interest" description="Disordered" evidence="1">
    <location>
        <begin position="288"/>
        <end position="311"/>
    </location>
</feature>
<dbReference type="Proteomes" id="UP001189429">
    <property type="component" value="Unassembled WGS sequence"/>
</dbReference>
<name>A0ABN9WEK7_9DINO</name>
<evidence type="ECO:0000256" key="1">
    <source>
        <dbReference type="SAM" id="MobiDB-lite"/>
    </source>
</evidence>
<proteinExistence type="predicted"/>
<organism evidence="2 3">
    <name type="scientific">Prorocentrum cordatum</name>
    <dbReference type="NCBI Taxonomy" id="2364126"/>
    <lineage>
        <taxon>Eukaryota</taxon>
        <taxon>Sar</taxon>
        <taxon>Alveolata</taxon>
        <taxon>Dinophyceae</taxon>
        <taxon>Prorocentrales</taxon>
        <taxon>Prorocentraceae</taxon>
        <taxon>Prorocentrum</taxon>
    </lineage>
</organism>
<comment type="caution">
    <text evidence="2">The sequence shown here is derived from an EMBL/GenBank/DDBJ whole genome shotgun (WGS) entry which is preliminary data.</text>
</comment>
<accession>A0ABN9WEK7</accession>